<name>A0A0S4LBJ3_9BACT</name>
<dbReference type="PROSITE" id="PS50113">
    <property type="entry name" value="PAC"/>
    <property type="match status" value="3"/>
</dbReference>
<feature type="domain" description="Histidine kinase" evidence="8">
    <location>
        <begin position="819"/>
        <end position="921"/>
    </location>
</feature>
<evidence type="ECO:0000256" key="6">
    <source>
        <dbReference type="PROSITE-ProRule" id="PRU00169"/>
    </source>
</evidence>
<feature type="coiled-coil region" evidence="7">
    <location>
        <begin position="664"/>
        <end position="695"/>
    </location>
</feature>
<dbReference type="Gene3D" id="3.30.450.20">
    <property type="entry name" value="PAS domain"/>
    <property type="match status" value="4"/>
</dbReference>
<dbReference type="InterPro" id="IPR052162">
    <property type="entry name" value="Sensor_kinase/Photoreceptor"/>
</dbReference>
<dbReference type="InterPro" id="IPR001789">
    <property type="entry name" value="Sig_transdc_resp-reg_receiver"/>
</dbReference>
<comment type="catalytic activity">
    <reaction evidence="1">
        <text>ATP + protein L-histidine = ADP + protein N-phospho-L-histidine.</text>
        <dbReference type="EC" id="2.7.13.3"/>
    </reaction>
</comment>
<evidence type="ECO:0000313" key="12">
    <source>
        <dbReference type="EMBL" id="CUS35027.1"/>
    </source>
</evidence>
<dbReference type="CDD" id="cd17546">
    <property type="entry name" value="REC_hyHK_CKI1_RcsC-like"/>
    <property type="match status" value="1"/>
</dbReference>
<dbReference type="EMBL" id="CZPZ01000012">
    <property type="protein sequence ID" value="CUS35027.1"/>
    <property type="molecule type" value="Genomic_DNA"/>
</dbReference>
<keyword evidence="4" id="KW-0808">Transferase</keyword>
<gene>
    <name evidence="12" type="ORF">COMA2_20046</name>
</gene>
<dbReference type="InterPro" id="IPR013767">
    <property type="entry name" value="PAS_fold"/>
</dbReference>
<evidence type="ECO:0000256" key="2">
    <source>
        <dbReference type="ARBA" id="ARBA00012438"/>
    </source>
</evidence>
<dbReference type="PROSITE" id="PS50110">
    <property type="entry name" value="RESPONSE_REGULATORY"/>
    <property type="match status" value="2"/>
</dbReference>
<evidence type="ECO:0000256" key="3">
    <source>
        <dbReference type="ARBA" id="ARBA00022553"/>
    </source>
</evidence>
<feature type="domain" description="Response regulatory" evidence="9">
    <location>
        <begin position="19"/>
        <end position="136"/>
    </location>
</feature>
<dbReference type="Gene3D" id="1.20.5.1930">
    <property type="match status" value="1"/>
</dbReference>
<dbReference type="InterPro" id="IPR000014">
    <property type="entry name" value="PAS"/>
</dbReference>
<dbReference type="SMART" id="SM00387">
    <property type="entry name" value="HATPase_c"/>
    <property type="match status" value="1"/>
</dbReference>
<dbReference type="STRING" id="1742973.COMA2_20046"/>
<evidence type="ECO:0000256" key="4">
    <source>
        <dbReference type="ARBA" id="ARBA00022679"/>
    </source>
</evidence>
<dbReference type="SUPFAM" id="SSF55874">
    <property type="entry name" value="ATPase domain of HSP90 chaperone/DNA topoisomerase II/histidine kinase"/>
    <property type="match status" value="1"/>
</dbReference>
<keyword evidence="7" id="KW-0175">Coiled coil</keyword>
<dbReference type="FunFam" id="3.30.450.20:FF:000099">
    <property type="entry name" value="Sensory box sensor histidine kinase"/>
    <property type="match status" value="2"/>
</dbReference>
<dbReference type="AlphaFoldDB" id="A0A0S4LBJ3"/>
<keyword evidence="5" id="KW-0418">Kinase</keyword>
<dbReference type="GO" id="GO:0016020">
    <property type="term" value="C:membrane"/>
    <property type="evidence" value="ECO:0007669"/>
    <property type="project" value="InterPro"/>
</dbReference>
<feature type="modified residue" description="4-aspartylphosphate" evidence="6">
    <location>
        <position position="1008"/>
    </location>
</feature>
<dbReference type="InterPro" id="IPR011006">
    <property type="entry name" value="CheY-like_superfamily"/>
</dbReference>
<dbReference type="SMART" id="SM00091">
    <property type="entry name" value="PAS"/>
    <property type="match status" value="4"/>
</dbReference>
<evidence type="ECO:0000259" key="9">
    <source>
        <dbReference type="PROSITE" id="PS50110"/>
    </source>
</evidence>
<dbReference type="Pfam" id="PF00989">
    <property type="entry name" value="PAS"/>
    <property type="match status" value="1"/>
</dbReference>
<sequence length="1076" mass="121756">MMNQDAIEESAISVMEHPRLLLVDDHEPNLMALREVLRRDDVDLLCAQSGVEALELLLDHDVALAIIDVQMPDMDGFELAELMRGAGRAKHVPIIFVTAGSRDAERRFRGYEAGAVDFLYKPLEPDVLKSKVNVFLALDRQRRDLARLLEQRTEAERRARESEARLQYALKATNDVVWDWDAVRDSQVWSQAGADLFGWTEIVDSPQNAAWWVDRIHPEDRERVAQGFHAVLEHATLFHWEDEYRFRRKDGGYAHVFDRGYVIRDARGKAVRMIGAMQDITARKEAEAWVKKSEQHFRKVTESLPQLVWTCRPDGSCDYLSPQWITYTGIPEAPQLGYDWLEQLHPDDRERVMTAWQAVAGRGEDFRIEFRIRRHDGVYRWFHTQAVALRDQNGAIAKWFGTNTDIQAIKEAEATLRESEERFRALADNIAQLAWMMDETGRVYWYNQRWYAYTGTTFEEVQGWGWQQVHHPDHVERVVASKRRSLDSGEPWEETFPLRGKDGAYRWFLTRAVPIRDEQGRLIRWFGTNTDVTEQRRTEQALQDQQQRLRYHVTNAGLAVIEWDSQWAVTRWEGEAERIFGWTQEEVLGKLLHDLNIVFNDDIPHVQGVMAQLCDGVTHTLVSHNRNYTKSGRVIHCAWHNSVLLDDSGRPSSVLSLVQDETAKIEAEAALQSLADRLEKTIEDRTRELSHSQAQLRALATDLNLSEQRERARLATELHDHLQQTLVLGKLTIGQGKRAAAGAPAYEQVLKKVDDLFSEALTYTRTLVSDLSPPVLRDHGLAAALQWLVDYMRKHELTVTVTVPEDREITLPDDQVMLLFQSVRELLINSAKYAGTGQATVALDRRDGSLTITVRDDGAGFDLAAAAAAAAAAAEIPSGGLSSKFGLLSIRERMRALGGTFAMDSAPGKGTTAVLSLPLVVSIERGNNMSARPSSFVSRVSHANDASRYTLPGHRIRVLLVDDHVMVRQGLRVVLDAYADVELIGEAGTGEEAIQLVDRLRPAVVVMDINMPKMDGIEATEQIKRRYPETIVIGISVNAAKENEESMIRAGAVRLMTKEAAVEQLYDEIQKAVKSG</sequence>
<dbReference type="SUPFAM" id="SSF52172">
    <property type="entry name" value="CheY-like"/>
    <property type="match status" value="2"/>
</dbReference>
<protein>
    <recommendedName>
        <fullName evidence="2">histidine kinase</fullName>
        <ecNumber evidence="2">2.7.13.3</ecNumber>
    </recommendedName>
</protein>
<dbReference type="RefSeq" id="WP_090896445.1">
    <property type="nucleotide sequence ID" value="NZ_CZPZ01000012.1"/>
</dbReference>
<feature type="domain" description="PAC" evidence="11">
    <location>
        <begin position="492"/>
        <end position="544"/>
    </location>
</feature>
<evidence type="ECO:0000259" key="8">
    <source>
        <dbReference type="PROSITE" id="PS50109"/>
    </source>
</evidence>
<dbReference type="GO" id="GO:0046983">
    <property type="term" value="F:protein dimerization activity"/>
    <property type="evidence" value="ECO:0007669"/>
    <property type="project" value="InterPro"/>
</dbReference>
<dbReference type="SUPFAM" id="SSF55785">
    <property type="entry name" value="PYP-like sensor domain (PAS domain)"/>
    <property type="match status" value="4"/>
</dbReference>
<dbReference type="InterPro" id="IPR005467">
    <property type="entry name" value="His_kinase_dom"/>
</dbReference>
<feature type="coiled-coil region" evidence="7">
    <location>
        <begin position="138"/>
        <end position="165"/>
    </location>
</feature>
<dbReference type="InterPro" id="IPR013655">
    <property type="entry name" value="PAS_fold_3"/>
</dbReference>
<feature type="domain" description="PAS" evidence="10">
    <location>
        <begin position="419"/>
        <end position="489"/>
    </location>
</feature>
<dbReference type="PANTHER" id="PTHR43304:SF1">
    <property type="entry name" value="PAC DOMAIN-CONTAINING PROTEIN"/>
    <property type="match status" value="1"/>
</dbReference>
<dbReference type="Proteomes" id="UP000198736">
    <property type="component" value="Unassembled WGS sequence"/>
</dbReference>
<evidence type="ECO:0000256" key="5">
    <source>
        <dbReference type="ARBA" id="ARBA00022777"/>
    </source>
</evidence>
<keyword evidence="3 6" id="KW-0597">Phosphoprotein</keyword>
<dbReference type="CDD" id="cd16917">
    <property type="entry name" value="HATPase_UhpB-NarQ-NarX-like"/>
    <property type="match status" value="1"/>
</dbReference>
<feature type="domain" description="PAC" evidence="11">
    <location>
        <begin position="240"/>
        <end position="292"/>
    </location>
</feature>
<dbReference type="CDD" id="cd17535">
    <property type="entry name" value="REC_NarL-like"/>
    <property type="match status" value="1"/>
</dbReference>
<dbReference type="Gene3D" id="2.10.70.100">
    <property type="match status" value="1"/>
</dbReference>
<feature type="domain" description="PAS" evidence="10">
    <location>
        <begin position="293"/>
        <end position="363"/>
    </location>
</feature>
<dbReference type="PROSITE" id="PS50112">
    <property type="entry name" value="PAS"/>
    <property type="match status" value="4"/>
</dbReference>
<dbReference type="EC" id="2.7.13.3" evidence="2"/>
<dbReference type="InterPro" id="IPR003594">
    <property type="entry name" value="HATPase_dom"/>
</dbReference>
<feature type="domain" description="PAS" evidence="10">
    <location>
        <begin position="545"/>
        <end position="590"/>
    </location>
</feature>
<dbReference type="InterPro" id="IPR035965">
    <property type="entry name" value="PAS-like_dom_sf"/>
</dbReference>
<evidence type="ECO:0000259" key="11">
    <source>
        <dbReference type="PROSITE" id="PS50113"/>
    </source>
</evidence>
<feature type="domain" description="PAC" evidence="11">
    <location>
        <begin position="366"/>
        <end position="418"/>
    </location>
</feature>
<dbReference type="Gene3D" id="3.30.565.10">
    <property type="entry name" value="Histidine kinase-like ATPase, C-terminal domain"/>
    <property type="match status" value="1"/>
</dbReference>
<evidence type="ECO:0000259" key="10">
    <source>
        <dbReference type="PROSITE" id="PS50112"/>
    </source>
</evidence>
<evidence type="ECO:0000256" key="1">
    <source>
        <dbReference type="ARBA" id="ARBA00000085"/>
    </source>
</evidence>
<organism evidence="12 13">
    <name type="scientific">Candidatus Nitrospira nitrificans</name>
    <dbReference type="NCBI Taxonomy" id="1742973"/>
    <lineage>
        <taxon>Bacteria</taxon>
        <taxon>Pseudomonadati</taxon>
        <taxon>Nitrospirota</taxon>
        <taxon>Nitrospiria</taxon>
        <taxon>Nitrospirales</taxon>
        <taxon>Nitrospiraceae</taxon>
        <taxon>Nitrospira</taxon>
    </lineage>
</organism>
<dbReference type="Gene3D" id="3.40.50.2300">
    <property type="match status" value="2"/>
</dbReference>
<evidence type="ECO:0000313" key="13">
    <source>
        <dbReference type="Proteomes" id="UP000198736"/>
    </source>
</evidence>
<feature type="modified residue" description="4-aspartylphosphate" evidence="6">
    <location>
        <position position="68"/>
    </location>
</feature>
<dbReference type="InterPro" id="IPR001610">
    <property type="entry name" value="PAC"/>
</dbReference>
<dbReference type="InterPro" id="IPR011712">
    <property type="entry name" value="Sig_transdc_His_kin_sub3_dim/P"/>
</dbReference>
<dbReference type="Pfam" id="PF08447">
    <property type="entry name" value="PAS_3"/>
    <property type="match status" value="3"/>
</dbReference>
<dbReference type="PROSITE" id="PS50109">
    <property type="entry name" value="HIS_KIN"/>
    <property type="match status" value="1"/>
</dbReference>
<dbReference type="Pfam" id="PF00072">
    <property type="entry name" value="Response_reg"/>
    <property type="match status" value="2"/>
</dbReference>
<proteinExistence type="predicted"/>
<dbReference type="InterPro" id="IPR036890">
    <property type="entry name" value="HATPase_C_sf"/>
</dbReference>
<feature type="domain" description="PAS" evidence="10">
    <location>
        <begin position="162"/>
        <end position="235"/>
    </location>
</feature>
<dbReference type="InterPro" id="IPR000700">
    <property type="entry name" value="PAS-assoc_C"/>
</dbReference>
<dbReference type="SMART" id="SM00086">
    <property type="entry name" value="PAC"/>
    <property type="match status" value="4"/>
</dbReference>
<dbReference type="InterPro" id="IPR058245">
    <property type="entry name" value="NreC/VraR/RcsB-like_REC"/>
</dbReference>
<reference evidence="13" key="1">
    <citation type="submission" date="2015-10" db="EMBL/GenBank/DDBJ databases">
        <authorList>
            <person name="Luecker S."/>
            <person name="Luecker S."/>
        </authorList>
    </citation>
    <scope>NUCLEOTIDE SEQUENCE [LARGE SCALE GENOMIC DNA]</scope>
</reference>
<dbReference type="Pfam" id="PF02518">
    <property type="entry name" value="HATPase_c"/>
    <property type="match status" value="1"/>
</dbReference>
<dbReference type="PANTHER" id="PTHR43304">
    <property type="entry name" value="PHYTOCHROME-LIKE PROTEIN CPH1"/>
    <property type="match status" value="1"/>
</dbReference>
<keyword evidence="13" id="KW-1185">Reference proteome</keyword>
<dbReference type="SMART" id="SM00448">
    <property type="entry name" value="REC"/>
    <property type="match status" value="2"/>
</dbReference>
<evidence type="ECO:0000256" key="7">
    <source>
        <dbReference type="SAM" id="Coils"/>
    </source>
</evidence>
<feature type="domain" description="Response regulatory" evidence="9">
    <location>
        <begin position="957"/>
        <end position="1073"/>
    </location>
</feature>
<dbReference type="GO" id="GO:0006355">
    <property type="term" value="P:regulation of DNA-templated transcription"/>
    <property type="evidence" value="ECO:0007669"/>
    <property type="project" value="InterPro"/>
</dbReference>
<accession>A0A0S4LBJ3</accession>
<dbReference type="OrthoDB" id="3272385at2"/>
<dbReference type="GO" id="GO:0000155">
    <property type="term" value="F:phosphorelay sensor kinase activity"/>
    <property type="evidence" value="ECO:0007669"/>
    <property type="project" value="InterPro"/>
</dbReference>
<dbReference type="Pfam" id="PF07730">
    <property type="entry name" value="HisKA_3"/>
    <property type="match status" value="1"/>
</dbReference>
<dbReference type="CDD" id="cd00130">
    <property type="entry name" value="PAS"/>
    <property type="match status" value="4"/>
</dbReference>
<dbReference type="NCBIfam" id="TIGR00229">
    <property type="entry name" value="sensory_box"/>
    <property type="match status" value="4"/>
</dbReference>